<accession>A0ACC1MWE7</accession>
<organism evidence="1 2">
    <name type="scientific">Trametes sanguinea</name>
    <dbReference type="NCBI Taxonomy" id="158606"/>
    <lineage>
        <taxon>Eukaryota</taxon>
        <taxon>Fungi</taxon>
        <taxon>Dikarya</taxon>
        <taxon>Basidiomycota</taxon>
        <taxon>Agaricomycotina</taxon>
        <taxon>Agaricomycetes</taxon>
        <taxon>Polyporales</taxon>
        <taxon>Polyporaceae</taxon>
        <taxon>Trametes</taxon>
    </lineage>
</organism>
<evidence type="ECO:0000313" key="2">
    <source>
        <dbReference type="Proteomes" id="UP001144978"/>
    </source>
</evidence>
<sequence length="108" mass="11890">MALQGSLDPGLTFVLPRASADSKGFAKGIGLWFLLAIPSTYTNSMIKHLQAKLSLRMRSRLTRYTDDIYLSSAPHLRYYRVALEGGLDDVDQYITSDIGAFCDALSGI</sequence>
<dbReference type="Proteomes" id="UP001144978">
    <property type="component" value="Unassembled WGS sequence"/>
</dbReference>
<reference evidence="1" key="1">
    <citation type="submission" date="2022-08" db="EMBL/GenBank/DDBJ databases">
        <title>Genome Sequence of Pycnoporus sanguineus.</title>
        <authorList>
            <person name="Buettner E."/>
        </authorList>
    </citation>
    <scope>NUCLEOTIDE SEQUENCE</scope>
    <source>
        <strain evidence="1">CG-C14</strain>
    </source>
</reference>
<name>A0ACC1MWE7_9APHY</name>
<proteinExistence type="predicted"/>
<dbReference type="EMBL" id="JANSHE010005535">
    <property type="protein sequence ID" value="KAJ2970518.1"/>
    <property type="molecule type" value="Genomic_DNA"/>
</dbReference>
<keyword evidence="2" id="KW-1185">Reference proteome</keyword>
<comment type="caution">
    <text evidence="1">The sequence shown here is derived from an EMBL/GenBank/DDBJ whole genome shotgun (WGS) entry which is preliminary data.</text>
</comment>
<evidence type="ECO:0000313" key="1">
    <source>
        <dbReference type="EMBL" id="KAJ2970518.1"/>
    </source>
</evidence>
<gene>
    <name evidence="1" type="ORF">NUW54_g12714</name>
</gene>
<protein>
    <submittedName>
        <fullName evidence="1">Uncharacterized protein</fullName>
    </submittedName>
</protein>